<dbReference type="Proteomes" id="UP000607331">
    <property type="component" value="Unassembled WGS sequence"/>
</dbReference>
<evidence type="ECO:0000259" key="2">
    <source>
        <dbReference type="Pfam" id="PF25319"/>
    </source>
</evidence>
<dbReference type="RefSeq" id="WP_185668985.1">
    <property type="nucleotide sequence ID" value="NZ_JABBJF010000018.1"/>
</dbReference>
<evidence type="ECO:0000313" key="3">
    <source>
        <dbReference type="EMBL" id="MBC1187444.1"/>
    </source>
</evidence>
<gene>
    <name evidence="3" type="ORF">HII27_17150</name>
</gene>
<evidence type="ECO:0000313" key="4">
    <source>
        <dbReference type="Proteomes" id="UP000607331"/>
    </source>
</evidence>
<keyword evidence="1" id="KW-0472">Membrane</keyword>
<keyword evidence="1" id="KW-1133">Transmembrane helix</keyword>
<comment type="caution">
    <text evidence="3">The sequence shown here is derived from an EMBL/GenBank/DDBJ whole genome shotgun (WGS) entry which is preliminary data.</text>
</comment>
<proteinExistence type="predicted"/>
<feature type="transmembrane region" description="Helical" evidence="1">
    <location>
        <begin position="12"/>
        <end position="32"/>
    </location>
</feature>
<reference evidence="3 4" key="1">
    <citation type="submission" date="2020-04" db="EMBL/GenBank/DDBJ databases">
        <title>The draft genome of Kluyvera sichuanensis strain SCKS090646.</title>
        <authorList>
            <person name="Wei L."/>
            <person name="Liu L."/>
            <person name="Feng Y."/>
            <person name="Zong Z."/>
        </authorList>
    </citation>
    <scope>NUCLEOTIDE SEQUENCE [LARGE SCALE GENOMIC DNA]</scope>
    <source>
        <strain evidence="3 4">090646</strain>
    </source>
</reference>
<dbReference type="EMBL" id="JABBJF010000018">
    <property type="protein sequence ID" value="MBC1187444.1"/>
    <property type="molecule type" value="Genomic_DNA"/>
</dbReference>
<feature type="domain" description="DNA utilization protein HofO C-terminal" evidence="2">
    <location>
        <begin position="84"/>
        <end position="153"/>
    </location>
</feature>
<dbReference type="Pfam" id="PF25319">
    <property type="entry name" value="HofO"/>
    <property type="match status" value="1"/>
</dbReference>
<organism evidence="3 4">
    <name type="scientific">Kluyvera sichuanensis</name>
    <dbReference type="NCBI Taxonomy" id="2725494"/>
    <lineage>
        <taxon>Bacteria</taxon>
        <taxon>Pseudomonadati</taxon>
        <taxon>Pseudomonadota</taxon>
        <taxon>Gammaproteobacteria</taxon>
        <taxon>Enterobacterales</taxon>
        <taxon>Enterobacteriaceae</taxon>
        <taxon>Kluyvera</taxon>
    </lineage>
</organism>
<sequence length="155" mass="17534">MRRLERLWPLSPTAKVGAGALLLMLVAMYGGYRVEHQAYVEAGKSREAWRKQHEQYLAHWHRVAHLNAGVCATPWLEEQDIPPFSPVGFQQNGARLAHWQPSEAGGEISLDTPWHAVPGTFLRLAERGMRVVGFTLATHNDVLRFTLQLVRDDES</sequence>
<evidence type="ECO:0000256" key="1">
    <source>
        <dbReference type="SAM" id="Phobius"/>
    </source>
</evidence>
<dbReference type="InterPro" id="IPR057522">
    <property type="entry name" value="HofO_C"/>
</dbReference>
<accession>A0ABR6RWP9</accession>
<protein>
    <submittedName>
        <fullName evidence="3">DNA utilization protein HofO</fullName>
    </submittedName>
</protein>
<keyword evidence="4" id="KW-1185">Reference proteome</keyword>
<keyword evidence="1" id="KW-0812">Transmembrane</keyword>
<name>A0ABR6RWP9_9ENTR</name>